<evidence type="ECO:0000256" key="6">
    <source>
        <dbReference type="ARBA" id="ARBA00022475"/>
    </source>
</evidence>
<protein>
    <recommendedName>
        <fullName evidence="21">Signal transduction histidine-protein kinase/phosphatase MprB</fullName>
        <ecNumber evidence="5">2.7.13.3</ecNumber>
    </recommendedName>
    <alternativeName>
        <fullName evidence="22">Mycobacterial persistence regulator B</fullName>
    </alternativeName>
</protein>
<evidence type="ECO:0000256" key="3">
    <source>
        <dbReference type="ARBA" id="ARBA00001946"/>
    </source>
</evidence>
<dbReference type="InterPro" id="IPR005467">
    <property type="entry name" value="His_kinase_dom"/>
</dbReference>
<keyword evidence="19" id="KW-0843">Virulence</keyword>
<evidence type="ECO:0000256" key="17">
    <source>
        <dbReference type="ARBA" id="ARBA00023012"/>
    </source>
</evidence>
<keyword evidence="14" id="KW-0460">Magnesium</keyword>
<evidence type="ECO:0000256" key="16">
    <source>
        <dbReference type="ARBA" id="ARBA00022989"/>
    </source>
</evidence>
<keyword evidence="16 24" id="KW-1133">Transmembrane helix</keyword>
<keyword evidence="8" id="KW-0808">Transferase</keyword>
<feature type="domain" description="HAMP" evidence="26">
    <location>
        <begin position="169"/>
        <end position="221"/>
    </location>
</feature>
<keyword evidence="17" id="KW-0902">Two-component regulatory system</keyword>
<evidence type="ECO:0000256" key="15">
    <source>
        <dbReference type="ARBA" id="ARBA00022912"/>
    </source>
</evidence>
<evidence type="ECO:0000256" key="14">
    <source>
        <dbReference type="ARBA" id="ARBA00022842"/>
    </source>
</evidence>
<dbReference type="PANTHER" id="PTHR44936:SF9">
    <property type="entry name" value="SENSOR PROTEIN CREC"/>
    <property type="match status" value="1"/>
</dbReference>
<evidence type="ECO:0000256" key="7">
    <source>
        <dbReference type="ARBA" id="ARBA00022553"/>
    </source>
</evidence>
<evidence type="ECO:0000256" key="22">
    <source>
        <dbReference type="ARBA" id="ARBA00041776"/>
    </source>
</evidence>
<dbReference type="EC" id="2.7.13.3" evidence="5"/>
<proteinExistence type="predicted"/>
<keyword evidence="24" id="KW-0472">Membrane</keyword>
<keyword evidence="15" id="KW-0904">Protein phosphatase</keyword>
<evidence type="ECO:0000256" key="24">
    <source>
        <dbReference type="SAM" id="Phobius"/>
    </source>
</evidence>
<dbReference type="PANTHER" id="PTHR44936">
    <property type="entry name" value="SENSOR PROTEIN CREC"/>
    <property type="match status" value="1"/>
</dbReference>
<comment type="cofactor">
    <cofactor evidence="2">
        <name>Mn(2+)</name>
        <dbReference type="ChEBI" id="CHEBI:29035"/>
    </cofactor>
</comment>
<evidence type="ECO:0000256" key="1">
    <source>
        <dbReference type="ARBA" id="ARBA00000085"/>
    </source>
</evidence>
<dbReference type="CDD" id="cd06225">
    <property type="entry name" value="HAMP"/>
    <property type="match status" value="1"/>
</dbReference>
<evidence type="ECO:0000256" key="11">
    <source>
        <dbReference type="ARBA" id="ARBA00022777"/>
    </source>
</evidence>
<keyword evidence="28" id="KW-1185">Reference proteome</keyword>
<organism evidence="27 28">
    <name type="scientific">Actinoplanes subglobosus</name>
    <dbReference type="NCBI Taxonomy" id="1547892"/>
    <lineage>
        <taxon>Bacteria</taxon>
        <taxon>Bacillati</taxon>
        <taxon>Actinomycetota</taxon>
        <taxon>Actinomycetes</taxon>
        <taxon>Micromonosporales</taxon>
        <taxon>Micromonosporaceae</taxon>
        <taxon>Actinoplanes</taxon>
    </lineage>
</organism>
<keyword evidence="13 27" id="KW-0067">ATP-binding</keyword>
<keyword evidence="20" id="KW-0464">Manganese</keyword>
<feature type="region of interest" description="Disordered" evidence="23">
    <location>
        <begin position="427"/>
        <end position="452"/>
    </location>
</feature>
<keyword evidence="18" id="KW-0346">Stress response</keyword>
<dbReference type="PROSITE" id="PS50885">
    <property type="entry name" value="HAMP"/>
    <property type="match status" value="1"/>
</dbReference>
<keyword evidence="10" id="KW-0547">Nucleotide-binding</keyword>
<sequence>MRRSYVLVALAVTTLVALAFVIPLALLVHSAVQDRAMREAERQALGLSAVVVVATDRELVLNSIMSTRAGQNGELAAHLPTLGTVGVTRAGDGAVAQVRDRETAGTIGIDGGRVYLRPVALPQGLIAVIEVYVPETSLRAGVGTAILVLLLEAVVLVGLCMFLADRLAARIVRSTRDLARTATSLGGGQLHARVRPSGPREIEEVGSALNLLADRFLELLAKERALAANLSHRLRVPLTALRLNAEGLPAGDDRDRQLRVVDRLEHEISAVISEAGRPLAARPRLHCDLGAVVADRTGFWGALAEDQGRSWQADPPPAGITVPAAWSRVTEALDVLLGNVFHHTGEDAACRVTVTRSADAATVTVDDAGPGFADPEGALARGASNADSTGLGLDIAQRLAADTGGSFTVGRNEWGGARVALTLPLVSDDSTPSSAPHRGWWRRRRDGAHARP</sequence>
<evidence type="ECO:0000256" key="2">
    <source>
        <dbReference type="ARBA" id="ARBA00001936"/>
    </source>
</evidence>
<dbReference type="SMART" id="SM00387">
    <property type="entry name" value="HATPase_c"/>
    <property type="match status" value="1"/>
</dbReference>
<comment type="catalytic activity">
    <reaction evidence="1">
        <text>ATP + protein L-histidine = ADP + protein N-phospho-L-histidine.</text>
        <dbReference type="EC" id="2.7.13.3"/>
    </reaction>
</comment>
<dbReference type="Pfam" id="PF02518">
    <property type="entry name" value="HATPase_c"/>
    <property type="match status" value="1"/>
</dbReference>
<keyword evidence="12" id="KW-0378">Hydrolase</keyword>
<dbReference type="Pfam" id="PF00672">
    <property type="entry name" value="HAMP"/>
    <property type="match status" value="1"/>
</dbReference>
<evidence type="ECO:0000256" key="12">
    <source>
        <dbReference type="ARBA" id="ARBA00022801"/>
    </source>
</evidence>
<evidence type="ECO:0000313" key="27">
    <source>
        <dbReference type="EMBL" id="MFC4070352.1"/>
    </source>
</evidence>
<dbReference type="CDD" id="cd00082">
    <property type="entry name" value="HisKA"/>
    <property type="match status" value="1"/>
</dbReference>
<comment type="subcellular location">
    <subcellularLocation>
        <location evidence="4">Cell membrane</location>
        <topology evidence="4">Multi-pass membrane protein</topology>
    </subcellularLocation>
</comment>
<dbReference type="PRINTS" id="PR00344">
    <property type="entry name" value="BCTRLSENSOR"/>
</dbReference>
<keyword evidence="7" id="KW-0597">Phosphoprotein</keyword>
<dbReference type="InterPro" id="IPR036890">
    <property type="entry name" value="HATPase_C_sf"/>
</dbReference>
<evidence type="ECO:0000256" key="5">
    <source>
        <dbReference type="ARBA" id="ARBA00012438"/>
    </source>
</evidence>
<dbReference type="SMART" id="SM00304">
    <property type="entry name" value="HAMP"/>
    <property type="match status" value="1"/>
</dbReference>
<dbReference type="InterPro" id="IPR050980">
    <property type="entry name" value="2C_sensor_his_kinase"/>
</dbReference>
<feature type="domain" description="Histidine kinase" evidence="25">
    <location>
        <begin position="229"/>
        <end position="427"/>
    </location>
</feature>
<evidence type="ECO:0000256" key="10">
    <source>
        <dbReference type="ARBA" id="ARBA00022741"/>
    </source>
</evidence>
<dbReference type="EMBL" id="JBHSBL010000024">
    <property type="protein sequence ID" value="MFC4070352.1"/>
    <property type="molecule type" value="Genomic_DNA"/>
</dbReference>
<dbReference type="Gene3D" id="3.30.565.10">
    <property type="entry name" value="Histidine kinase-like ATPase, C-terminal domain"/>
    <property type="match status" value="1"/>
</dbReference>
<dbReference type="InterPro" id="IPR004358">
    <property type="entry name" value="Sig_transdc_His_kin-like_C"/>
</dbReference>
<dbReference type="PROSITE" id="PS50109">
    <property type="entry name" value="HIS_KIN"/>
    <property type="match status" value="1"/>
</dbReference>
<evidence type="ECO:0000313" key="28">
    <source>
        <dbReference type="Proteomes" id="UP001595867"/>
    </source>
</evidence>
<dbReference type="Gene3D" id="1.10.287.130">
    <property type="match status" value="1"/>
</dbReference>
<evidence type="ECO:0000256" key="20">
    <source>
        <dbReference type="ARBA" id="ARBA00023211"/>
    </source>
</evidence>
<feature type="transmembrane region" description="Helical" evidence="24">
    <location>
        <begin position="142"/>
        <end position="164"/>
    </location>
</feature>
<accession>A0ABV8J1I2</accession>
<name>A0ABV8J1I2_9ACTN</name>
<reference evidence="28" key="1">
    <citation type="journal article" date="2019" name="Int. J. Syst. Evol. Microbiol.">
        <title>The Global Catalogue of Microorganisms (GCM) 10K type strain sequencing project: providing services to taxonomists for standard genome sequencing and annotation.</title>
        <authorList>
            <consortium name="The Broad Institute Genomics Platform"/>
            <consortium name="The Broad Institute Genome Sequencing Center for Infectious Disease"/>
            <person name="Wu L."/>
            <person name="Ma J."/>
        </authorList>
    </citation>
    <scope>NUCLEOTIDE SEQUENCE [LARGE SCALE GENOMIC DNA]</scope>
    <source>
        <strain evidence="28">TBRC 5832</strain>
    </source>
</reference>
<evidence type="ECO:0000256" key="13">
    <source>
        <dbReference type="ARBA" id="ARBA00022840"/>
    </source>
</evidence>
<comment type="caution">
    <text evidence="27">The sequence shown here is derived from an EMBL/GenBank/DDBJ whole genome shotgun (WGS) entry which is preliminary data.</text>
</comment>
<evidence type="ECO:0000259" key="26">
    <source>
        <dbReference type="PROSITE" id="PS50885"/>
    </source>
</evidence>
<gene>
    <name evidence="27" type="ORF">ACFO0C_35945</name>
</gene>
<keyword evidence="6" id="KW-1003">Cell membrane</keyword>
<evidence type="ECO:0000259" key="25">
    <source>
        <dbReference type="PROSITE" id="PS50109"/>
    </source>
</evidence>
<evidence type="ECO:0000256" key="4">
    <source>
        <dbReference type="ARBA" id="ARBA00004651"/>
    </source>
</evidence>
<evidence type="ECO:0000256" key="23">
    <source>
        <dbReference type="SAM" id="MobiDB-lite"/>
    </source>
</evidence>
<evidence type="ECO:0000256" key="9">
    <source>
        <dbReference type="ARBA" id="ARBA00022692"/>
    </source>
</evidence>
<dbReference type="InterPro" id="IPR036097">
    <property type="entry name" value="HisK_dim/P_sf"/>
</dbReference>
<dbReference type="SUPFAM" id="SSF55874">
    <property type="entry name" value="ATPase domain of HSP90 chaperone/DNA topoisomerase II/histidine kinase"/>
    <property type="match status" value="1"/>
</dbReference>
<comment type="cofactor">
    <cofactor evidence="3">
        <name>Mg(2+)</name>
        <dbReference type="ChEBI" id="CHEBI:18420"/>
    </cofactor>
</comment>
<keyword evidence="11" id="KW-0418">Kinase</keyword>
<evidence type="ECO:0000256" key="19">
    <source>
        <dbReference type="ARBA" id="ARBA00023026"/>
    </source>
</evidence>
<dbReference type="SUPFAM" id="SSF47384">
    <property type="entry name" value="Homodimeric domain of signal transducing histidine kinase"/>
    <property type="match status" value="1"/>
</dbReference>
<dbReference type="Pfam" id="PF00512">
    <property type="entry name" value="HisKA"/>
    <property type="match status" value="1"/>
</dbReference>
<evidence type="ECO:0000256" key="21">
    <source>
        <dbReference type="ARBA" id="ARBA00040454"/>
    </source>
</evidence>
<dbReference type="InterPro" id="IPR003594">
    <property type="entry name" value="HATPase_dom"/>
</dbReference>
<keyword evidence="9 24" id="KW-0812">Transmembrane</keyword>
<dbReference type="Proteomes" id="UP001595867">
    <property type="component" value="Unassembled WGS sequence"/>
</dbReference>
<evidence type="ECO:0000256" key="8">
    <source>
        <dbReference type="ARBA" id="ARBA00022679"/>
    </source>
</evidence>
<dbReference type="GO" id="GO:0005524">
    <property type="term" value="F:ATP binding"/>
    <property type="evidence" value="ECO:0007669"/>
    <property type="project" value="UniProtKB-KW"/>
</dbReference>
<evidence type="ECO:0000256" key="18">
    <source>
        <dbReference type="ARBA" id="ARBA00023016"/>
    </source>
</evidence>
<dbReference type="RefSeq" id="WP_378071232.1">
    <property type="nucleotide sequence ID" value="NZ_JBHSBL010000024.1"/>
</dbReference>
<dbReference type="InterPro" id="IPR003660">
    <property type="entry name" value="HAMP_dom"/>
</dbReference>
<dbReference type="InterPro" id="IPR003661">
    <property type="entry name" value="HisK_dim/P_dom"/>
</dbReference>